<comment type="pathway">
    <text evidence="5">Cofactor biosynthesis; nicotinate biosynthesis; nicotinate from nicotinamide: step 1/1.</text>
</comment>
<evidence type="ECO:0000256" key="2">
    <source>
        <dbReference type="ARBA" id="ARBA00022642"/>
    </source>
</evidence>
<evidence type="ECO:0000256" key="5">
    <source>
        <dbReference type="ARBA" id="ARBA00037900"/>
    </source>
</evidence>
<evidence type="ECO:0000313" key="9">
    <source>
        <dbReference type="EMBL" id="OXV07908.1"/>
    </source>
</evidence>
<reference evidence="9 10" key="1">
    <citation type="journal article" date="2015" name="Environ. Microbiol.">
        <title>Metagenome sequence of Elaphomyces granulatus from sporocarp tissue reveals Ascomycota ectomycorrhizal fingerprints of genome expansion and a Proteobacteria-rich microbiome.</title>
        <authorList>
            <person name="Quandt C.A."/>
            <person name="Kohler A."/>
            <person name="Hesse C.N."/>
            <person name="Sharpton T.J."/>
            <person name="Martin F."/>
            <person name="Spatafora J.W."/>
        </authorList>
    </citation>
    <scope>NUCLEOTIDE SEQUENCE [LARGE SCALE GENOMIC DNA]</scope>
    <source>
        <strain evidence="9 10">OSC145934</strain>
    </source>
</reference>
<keyword evidence="4" id="KW-0378">Hydrolase</keyword>
<evidence type="ECO:0000256" key="7">
    <source>
        <dbReference type="ARBA" id="ARBA00043224"/>
    </source>
</evidence>
<evidence type="ECO:0000256" key="4">
    <source>
        <dbReference type="ARBA" id="ARBA00022801"/>
    </source>
</evidence>
<feature type="domain" description="Isochorismatase-like" evidence="8">
    <location>
        <begin position="10"/>
        <end position="230"/>
    </location>
</feature>
<dbReference type="Pfam" id="PF12239">
    <property type="entry name" value="DUF3605"/>
    <property type="match status" value="1"/>
</dbReference>
<evidence type="ECO:0000313" key="10">
    <source>
        <dbReference type="Proteomes" id="UP000243515"/>
    </source>
</evidence>
<keyword evidence="10" id="KW-1185">Reference proteome</keyword>
<proteinExistence type="inferred from homology"/>
<evidence type="ECO:0000256" key="3">
    <source>
        <dbReference type="ARBA" id="ARBA00022723"/>
    </source>
</evidence>
<dbReference type="CDD" id="cd01011">
    <property type="entry name" value="nicotinamidase"/>
    <property type="match status" value="1"/>
</dbReference>
<dbReference type="GO" id="GO:0046872">
    <property type="term" value="F:metal ion binding"/>
    <property type="evidence" value="ECO:0007669"/>
    <property type="project" value="UniProtKB-KW"/>
</dbReference>
<dbReference type="InterPro" id="IPR022036">
    <property type="entry name" value="DUF3605"/>
</dbReference>
<dbReference type="EC" id="3.5.1.19" evidence="6"/>
<dbReference type="GO" id="GO:0008936">
    <property type="term" value="F:nicotinamidase activity"/>
    <property type="evidence" value="ECO:0007669"/>
    <property type="project" value="UniProtKB-EC"/>
</dbReference>
<evidence type="ECO:0000256" key="6">
    <source>
        <dbReference type="ARBA" id="ARBA00039017"/>
    </source>
</evidence>
<name>A0A232LV49_9EURO</name>
<dbReference type="Gene3D" id="3.40.50.850">
    <property type="entry name" value="Isochorismatase-like"/>
    <property type="match status" value="1"/>
</dbReference>
<gene>
    <name evidence="9" type="ORF">Egran_04328</name>
</gene>
<dbReference type="EMBL" id="NPHW01004449">
    <property type="protein sequence ID" value="OXV07908.1"/>
    <property type="molecule type" value="Genomic_DNA"/>
</dbReference>
<evidence type="ECO:0000256" key="1">
    <source>
        <dbReference type="ARBA" id="ARBA00006336"/>
    </source>
</evidence>
<dbReference type="InterPro" id="IPR036380">
    <property type="entry name" value="Isochorismatase-like_sf"/>
</dbReference>
<accession>A0A232LV49</accession>
<dbReference type="SUPFAM" id="SSF52499">
    <property type="entry name" value="Isochorismatase-like hydrolases"/>
    <property type="match status" value="1"/>
</dbReference>
<keyword evidence="2" id="KW-0662">Pyridine nucleotide biosynthesis</keyword>
<dbReference type="Proteomes" id="UP000243515">
    <property type="component" value="Unassembled WGS sequence"/>
</dbReference>
<sequence length="551" mass="61684">MKAELEFVPALIVVDMQEDFCPPNGSLAVQEGRSIAPLINSLLDAPGFAVRVATQDFHPPDHISFARNHPPPNNQPFVSFIDMKNPEWSSEETKPQQLWPVHCVAGTVGASIIPKIKTDKIDIFVKKGMDPLVEMYSAFADAFGNTEPILMAQSVNINVRDALLAQNVTDVFVVGLAGDYCVKFTAIDAAKAGFRTWVIDEGTKCVVPGSGWEKAKEELTASGVSVITANSPEVARVRLHSPSSPRRWPRVIMLANAAIGLPSPILHRSAMSPHMHITDQSLHAATKGATVDEILVDSDASAESTPAPISQSTGQTTPAEIETLPYWLVNVPQEQWPAECPEWLRNLEPRAIEVLSTLDGAYKKHDWEMIKETIKTNHLEHFQRLPSDLRKYLEYMFHIKRKYGSVMSFVVKERLCWGEGTPEDLKPKGRPFEFDEDLKILLNDWPYGVENGVVHMVVWTKFELAEDPATGDLTDAARKEIDDYVQKTFCTHLPPERVVWFKNWRALKSIHAVEHLHVLLNNPDMEFVKEITHGDIPLVEKVSGKESHCHH</sequence>
<dbReference type="InterPro" id="IPR000868">
    <property type="entry name" value="Isochorismatase-like_dom"/>
</dbReference>
<dbReference type="GO" id="GO:0019363">
    <property type="term" value="P:pyridine nucleotide biosynthetic process"/>
    <property type="evidence" value="ECO:0007669"/>
    <property type="project" value="UniProtKB-KW"/>
</dbReference>
<keyword evidence="3" id="KW-0479">Metal-binding</keyword>
<comment type="caution">
    <text evidence="9">The sequence shown here is derived from an EMBL/GenBank/DDBJ whole genome shotgun (WGS) entry which is preliminary data.</text>
</comment>
<dbReference type="InterPro" id="IPR052347">
    <property type="entry name" value="Isochorismatase_Nicotinamidase"/>
</dbReference>
<comment type="similarity">
    <text evidence="1">Belongs to the isochorismatase family.</text>
</comment>
<dbReference type="PANTHER" id="PTHR11080:SF2">
    <property type="entry name" value="LD05707P"/>
    <property type="match status" value="1"/>
</dbReference>
<dbReference type="OrthoDB" id="10053431at2759"/>
<evidence type="ECO:0000259" key="8">
    <source>
        <dbReference type="Pfam" id="PF00857"/>
    </source>
</evidence>
<dbReference type="PANTHER" id="PTHR11080">
    <property type="entry name" value="PYRAZINAMIDASE/NICOTINAMIDASE"/>
    <property type="match status" value="1"/>
</dbReference>
<dbReference type="Pfam" id="PF00857">
    <property type="entry name" value="Isochorismatase"/>
    <property type="match status" value="1"/>
</dbReference>
<organism evidence="9 10">
    <name type="scientific">Elaphomyces granulatus</name>
    <dbReference type="NCBI Taxonomy" id="519963"/>
    <lineage>
        <taxon>Eukaryota</taxon>
        <taxon>Fungi</taxon>
        <taxon>Dikarya</taxon>
        <taxon>Ascomycota</taxon>
        <taxon>Pezizomycotina</taxon>
        <taxon>Eurotiomycetes</taxon>
        <taxon>Eurotiomycetidae</taxon>
        <taxon>Eurotiales</taxon>
        <taxon>Elaphomycetaceae</taxon>
        <taxon>Elaphomyces</taxon>
    </lineage>
</organism>
<protein>
    <recommendedName>
        <fullName evidence="6">nicotinamidase</fullName>
        <ecNumber evidence="6">3.5.1.19</ecNumber>
    </recommendedName>
    <alternativeName>
        <fullName evidence="7">Nicotinamide deamidase</fullName>
    </alternativeName>
</protein>
<dbReference type="AlphaFoldDB" id="A0A232LV49"/>